<organism evidence="2">
    <name type="scientific">candidate division WOR-3 bacterium</name>
    <dbReference type="NCBI Taxonomy" id="2052148"/>
    <lineage>
        <taxon>Bacteria</taxon>
        <taxon>Bacteria division WOR-3</taxon>
    </lineage>
</organism>
<evidence type="ECO:0000313" key="2">
    <source>
        <dbReference type="EMBL" id="HGE78315.1"/>
    </source>
</evidence>
<dbReference type="EMBL" id="DTOZ01000131">
    <property type="protein sequence ID" value="HGE78315.1"/>
    <property type="molecule type" value="Genomic_DNA"/>
</dbReference>
<gene>
    <name evidence="2" type="ORF">ENX68_04865</name>
</gene>
<sequence>MRYSLFLIILIIACAQNASVEVGINDGAILNGTYGDISVHFTRIEIFQNGSYTDLWNGSNNVNFKINSENFCSITMNYVPVPPGSYRKLRVTIDSLSYVEEGKKTVLLDSSYQFIASAFTDLIIEENGEYRFVINANTTTWFDPDSIKIKNGHQPFENASLKLFYQ</sequence>
<keyword evidence="1" id="KW-0732">Signal</keyword>
<evidence type="ECO:0008006" key="3">
    <source>
        <dbReference type="Google" id="ProtNLM"/>
    </source>
</evidence>
<accession>A0A7V3RHI5</accession>
<dbReference type="AlphaFoldDB" id="A0A7V3RHI5"/>
<protein>
    <recommendedName>
        <fullName evidence="3">DUF4382 domain-containing protein</fullName>
    </recommendedName>
</protein>
<evidence type="ECO:0000256" key="1">
    <source>
        <dbReference type="SAM" id="SignalP"/>
    </source>
</evidence>
<name>A0A7V3RHI5_UNCW3</name>
<feature type="signal peptide" evidence="1">
    <location>
        <begin position="1"/>
        <end position="18"/>
    </location>
</feature>
<feature type="chain" id="PRO_5031243048" description="DUF4382 domain-containing protein" evidence="1">
    <location>
        <begin position="19"/>
        <end position="166"/>
    </location>
</feature>
<comment type="caution">
    <text evidence="2">The sequence shown here is derived from an EMBL/GenBank/DDBJ whole genome shotgun (WGS) entry which is preliminary data.</text>
</comment>
<reference evidence="2" key="1">
    <citation type="journal article" date="2020" name="mSystems">
        <title>Genome- and Community-Level Interaction Insights into Carbon Utilization and Element Cycling Functions of Hydrothermarchaeota in Hydrothermal Sediment.</title>
        <authorList>
            <person name="Zhou Z."/>
            <person name="Liu Y."/>
            <person name="Xu W."/>
            <person name="Pan J."/>
            <person name="Luo Z.H."/>
            <person name="Li M."/>
        </authorList>
    </citation>
    <scope>NUCLEOTIDE SEQUENCE [LARGE SCALE GENOMIC DNA]</scope>
    <source>
        <strain evidence="2">SpSt-961</strain>
    </source>
</reference>
<proteinExistence type="predicted"/>